<dbReference type="PRINTS" id="PR00186">
    <property type="entry name" value="HEMERYTHRIN"/>
</dbReference>
<evidence type="ECO:0000259" key="5">
    <source>
        <dbReference type="Pfam" id="PF01814"/>
    </source>
</evidence>
<accession>A0A286MJS1</accession>
<feature type="binding site" evidence="4">
    <location>
        <position position="108"/>
    </location>
    <ligand>
        <name>Fe cation</name>
        <dbReference type="ChEBI" id="CHEBI:24875"/>
        <label>2</label>
    </ligand>
</feature>
<feature type="binding site" evidence="4">
    <location>
        <position position="56"/>
    </location>
    <ligand>
        <name>Fe cation</name>
        <dbReference type="ChEBI" id="CHEBI:24875"/>
        <label>1</label>
    </ligand>
</feature>
<keyword evidence="2 4" id="KW-0479">Metal-binding</keyword>
<dbReference type="SUPFAM" id="SSF47188">
    <property type="entry name" value="Hemerythrin-like"/>
    <property type="match status" value="1"/>
</dbReference>
<feature type="binding site" evidence="4">
    <location>
        <position position="60"/>
    </location>
    <ligand>
        <name>Fe cation</name>
        <dbReference type="ChEBI" id="CHEBI:24875"/>
        <label>1</label>
    </ligand>
</feature>
<feature type="binding site" evidence="4">
    <location>
        <position position="113"/>
    </location>
    <ligand>
        <name>Fe cation</name>
        <dbReference type="ChEBI" id="CHEBI:24875"/>
        <label>1</label>
    </ligand>
</feature>
<feature type="binding site" evidence="4">
    <location>
        <position position="75"/>
    </location>
    <ligand>
        <name>Fe cation</name>
        <dbReference type="ChEBI" id="CHEBI:24875"/>
        <label>2</label>
    </ligand>
</feature>
<dbReference type="PANTHER" id="PTHR37164">
    <property type="entry name" value="BACTERIOHEMERYTHRIN"/>
    <property type="match status" value="1"/>
</dbReference>
<feature type="binding site" evidence="4">
    <location>
        <position position="26"/>
    </location>
    <ligand>
        <name>Fe cation</name>
        <dbReference type="ChEBI" id="CHEBI:24875"/>
        <label>1</label>
    </ligand>
</feature>
<proteinExistence type="evidence at transcript level"/>
<dbReference type="InterPro" id="IPR035938">
    <property type="entry name" value="Hemerythrin-like_sf"/>
</dbReference>
<sequence length="120" mass="13447">MTAEIPEPFKWDATFQVFYETLDEEHRGLFDGIFKVATHRGDAGALSSLLTAVKNHFATEEGMMTSANFGEFPGHKKAHDDFVAKLSSLSVPVSDETVHFAKNWLVQHIKGTDFKYKGKL</sequence>
<dbReference type="PIRSF" id="PIRSF002033">
    <property type="entry name" value="Hemerythrin"/>
    <property type="match status" value="1"/>
</dbReference>
<dbReference type="InterPro" id="IPR050669">
    <property type="entry name" value="Hemerythrin"/>
</dbReference>
<feature type="domain" description="Hemerythrin-like" evidence="5">
    <location>
        <begin position="18"/>
        <end position="119"/>
    </location>
</feature>
<protein>
    <submittedName>
        <fullName evidence="6">Hemerythrin</fullName>
    </submittedName>
</protein>
<evidence type="ECO:0000256" key="2">
    <source>
        <dbReference type="ARBA" id="ARBA00022723"/>
    </source>
</evidence>
<evidence type="ECO:0000256" key="1">
    <source>
        <dbReference type="ARBA" id="ARBA00010587"/>
    </source>
</evidence>
<feature type="binding site" evidence="4">
    <location>
        <position position="60"/>
    </location>
    <ligand>
        <name>Fe cation</name>
        <dbReference type="ChEBI" id="CHEBI:24875"/>
        <label>2</label>
    </ligand>
</feature>
<dbReference type="InterPro" id="IPR012827">
    <property type="entry name" value="Hemerythrin_metal-bd"/>
</dbReference>
<dbReference type="PANTHER" id="PTHR37164:SF1">
    <property type="entry name" value="BACTERIOHEMERYTHRIN"/>
    <property type="match status" value="1"/>
</dbReference>
<organism evidence="6">
    <name type="scientific">Aulodrilus japonicus</name>
    <dbReference type="NCBI Taxonomy" id="2020002"/>
    <lineage>
        <taxon>Eukaryota</taxon>
        <taxon>Metazoa</taxon>
        <taxon>Spiralia</taxon>
        <taxon>Lophotrochozoa</taxon>
        <taxon>Annelida</taxon>
        <taxon>Clitellata</taxon>
        <taxon>Oligochaeta</taxon>
        <taxon>Tubificida</taxon>
        <taxon>Tubificina</taxon>
        <taxon>Naididae</taxon>
        <taxon>Tubificinae</taxon>
        <taxon>Aulodrilus</taxon>
    </lineage>
</organism>
<name>A0A286MJS1_9ANNE</name>
<dbReference type="EMBL" id="KY929216">
    <property type="protein sequence ID" value="ASW22249.1"/>
    <property type="molecule type" value="mRNA"/>
</dbReference>
<reference evidence="6" key="1">
    <citation type="submission" date="2017-04" db="EMBL/GenBank/DDBJ databases">
        <title>Broad phylogenetic occurrence of the oxygen-binding hemerythrins in bilaterians.</title>
        <authorList>
            <person name="Costa-Paiva E.M."/>
            <person name="Schrago C.G."/>
            <person name="Halanych K.M."/>
        </authorList>
    </citation>
    <scope>NUCLEOTIDE SEQUENCE</scope>
    <source>
        <strain evidence="6">Aulodri3</strain>
    </source>
</reference>
<dbReference type="NCBIfam" id="TIGR00058">
    <property type="entry name" value="Hemerythrin"/>
    <property type="match status" value="1"/>
</dbReference>
<dbReference type="Pfam" id="PF01814">
    <property type="entry name" value="Hemerythrin"/>
    <property type="match status" value="1"/>
</dbReference>
<comment type="similarity">
    <text evidence="1">Belongs to the hemerythrin family.</text>
</comment>
<dbReference type="InterPro" id="IPR012312">
    <property type="entry name" value="Hemerythrin-like"/>
</dbReference>
<dbReference type="InterPro" id="IPR016131">
    <property type="entry name" value="Haemerythrin_Fe_BS"/>
</dbReference>
<dbReference type="CDD" id="cd12107">
    <property type="entry name" value="Hemerythrin"/>
    <property type="match status" value="1"/>
</dbReference>
<evidence type="ECO:0000256" key="3">
    <source>
        <dbReference type="ARBA" id="ARBA00023004"/>
    </source>
</evidence>
<dbReference type="Gene3D" id="1.20.120.50">
    <property type="entry name" value="Hemerythrin-like"/>
    <property type="match status" value="1"/>
</dbReference>
<feature type="binding site" evidence="4">
    <location>
        <position position="113"/>
    </location>
    <ligand>
        <name>Fe cation</name>
        <dbReference type="ChEBI" id="CHEBI:24875"/>
        <label>2</label>
    </ligand>
</feature>
<evidence type="ECO:0000256" key="4">
    <source>
        <dbReference type="PIRSR" id="PIRSR002033-1"/>
    </source>
</evidence>
<keyword evidence="3 4" id="KW-0408">Iron</keyword>
<feature type="binding site" evidence="4">
    <location>
        <position position="79"/>
    </location>
    <ligand>
        <name>Fe cation</name>
        <dbReference type="ChEBI" id="CHEBI:24875"/>
        <label>2</label>
    </ligand>
</feature>
<dbReference type="GO" id="GO:0005506">
    <property type="term" value="F:iron ion binding"/>
    <property type="evidence" value="ECO:0007669"/>
    <property type="project" value="InterPro"/>
</dbReference>
<dbReference type="AlphaFoldDB" id="A0A286MJS1"/>
<dbReference type="PROSITE" id="PS00550">
    <property type="entry name" value="HEMERYTHRINS"/>
    <property type="match status" value="1"/>
</dbReference>
<evidence type="ECO:0000313" key="6">
    <source>
        <dbReference type="EMBL" id="ASW22249.1"/>
    </source>
</evidence>
<dbReference type="NCBIfam" id="TIGR02481">
    <property type="entry name" value="hemeryth_dom"/>
    <property type="match status" value="1"/>
</dbReference>
<dbReference type="InterPro" id="IPR002063">
    <property type="entry name" value="Haemerythrin"/>
</dbReference>